<dbReference type="CDD" id="cd02440">
    <property type="entry name" value="AdoMet_MTases"/>
    <property type="match status" value="1"/>
</dbReference>
<dbReference type="Proteomes" id="UP001500298">
    <property type="component" value="Unassembled WGS sequence"/>
</dbReference>
<dbReference type="Pfam" id="PF08241">
    <property type="entry name" value="Methyltransf_11"/>
    <property type="match status" value="1"/>
</dbReference>
<feature type="domain" description="Methyltransferase type 11" evidence="1">
    <location>
        <begin position="53"/>
        <end position="103"/>
    </location>
</feature>
<dbReference type="EMBL" id="BAABJX010000043">
    <property type="protein sequence ID" value="GAA4841839.1"/>
    <property type="molecule type" value="Genomic_DNA"/>
</dbReference>
<proteinExistence type="predicted"/>
<dbReference type="Gene3D" id="3.40.50.150">
    <property type="entry name" value="Vaccinia Virus protein VP39"/>
    <property type="match status" value="1"/>
</dbReference>
<accession>A0ABP9DDV9</accession>
<organism evidence="2 3">
    <name type="scientific">Algivirga pacifica</name>
    <dbReference type="NCBI Taxonomy" id="1162670"/>
    <lineage>
        <taxon>Bacteria</taxon>
        <taxon>Pseudomonadati</taxon>
        <taxon>Bacteroidota</taxon>
        <taxon>Cytophagia</taxon>
        <taxon>Cytophagales</taxon>
        <taxon>Flammeovirgaceae</taxon>
        <taxon>Algivirga</taxon>
    </lineage>
</organism>
<evidence type="ECO:0000259" key="1">
    <source>
        <dbReference type="Pfam" id="PF08241"/>
    </source>
</evidence>
<dbReference type="InterPro" id="IPR013216">
    <property type="entry name" value="Methyltransf_11"/>
</dbReference>
<dbReference type="InterPro" id="IPR029063">
    <property type="entry name" value="SAM-dependent_MTases_sf"/>
</dbReference>
<evidence type="ECO:0000313" key="2">
    <source>
        <dbReference type="EMBL" id="GAA4841839.1"/>
    </source>
</evidence>
<dbReference type="RefSeq" id="WP_345372926.1">
    <property type="nucleotide sequence ID" value="NZ_BAABJX010000043.1"/>
</dbReference>
<keyword evidence="3" id="KW-1185">Reference proteome</keyword>
<gene>
    <name evidence="2" type="ORF">GCM10023331_28530</name>
</gene>
<dbReference type="SUPFAM" id="SSF53335">
    <property type="entry name" value="S-adenosyl-L-methionine-dependent methyltransferases"/>
    <property type="match status" value="1"/>
</dbReference>
<name>A0ABP9DDV9_9BACT</name>
<sequence length="242" mass="28449">MKINNPASRWALSIRPKDRVLDVGGGNHPHPRANVIVDKYEDDDTHRNGNLKVYRHQEFINADGESLPFEDNAFDYVICCHVMEHVPHPDQLLHELSRVSKRGYIEVPSLLGEFLAPKDSHEWVSLEIDNKIVCVRKNDIGMNQVRFDFGELFLYQLQKQSLAYKLLLRTEPNLMTVRYEWQDEIEVIVDPQDERLRRYFTTPWGQQQIMEQFPKRQLPKEMLDTCKAFFNLCKTYVGGFRA</sequence>
<reference evidence="3" key="1">
    <citation type="journal article" date="2019" name="Int. J. Syst. Evol. Microbiol.">
        <title>The Global Catalogue of Microorganisms (GCM) 10K type strain sequencing project: providing services to taxonomists for standard genome sequencing and annotation.</title>
        <authorList>
            <consortium name="The Broad Institute Genomics Platform"/>
            <consortium name="The Broad Institute Genome Sequencing Center for Infectious Disease"/>
            <person name="Wu L."/>
            <person name="Ma J."/>
        </authorList>
    </citation>
    <scope>NUCLEOTIDE SEQUENCE [LARGE SCALE GENOMIC DNA]</scope>
    <source>
        <strain evidence="3">JCM 18326</strain>
    </source>
</reference>
<comment type="caution">
    <text evidence="2">The sequence shown here is derived from an EMBL/GenBank/DDBJ whole genome shotgun (WGS) entry which is preliminary data.</text>
</comment>
<protein>
    <recommendedName>
        <fullName evidence="1">Methyltransferase type 11 domain-containing protein</fullName>
    </recommendedName>
</protein>
<evidence type="ECO:0000313" key="3">
    <source>
        <dbReference type="Proteomes" id="UP001500298"/>
    </source>
</evidence>